<reference evidence="2 3" key="1">
    <citation type="submission" date="2016-10" db="EMBL/GenBank/DDBJ databases">
        <authorList>
            <person name="de Groot N.N."/>
        </authorList>
    </citation>
    <scope>NUCLEOTIDE SEQUENCE [LARGE SCALE GENOMIC DNA]</scope>
    <source>
        <strain evidence="2 3">DSM 12272</strain>
    </source>
</reference>
<evidence type="ECO:0000313" key="3">
    <source>
        <dbReference type="Proteomes" id="UP000198597"/>
    </source>
</evidence>
<organism evidence="2 3">
    <name type="scientific">Clostridium gasigenes</name>
    <dbReference type="NCBI Taxonomy" id="94869"/>
    <lineage>
        <taxon>Bacteria</taxon>
        <taxon>Bacillati</taxon>
        <taxon>Bacillota</taxon>
        <taxon>Clostridia</taxon>
        <taxon>Eubacteriales</taxon>
        <taxon>Clostridiaceae</taxon>
        <taxon>Clostridium</taxon>
    </lineage>
</organism>
<dbReference type="Pfam" id="PF08011">
    <property type="entry name" value="PDDEXK_9"/>
    <property type="match status" value="1"/>
</dbReference>
<dbReference type="PANTHER" id="PTHR34825">
    <property type="entry name" value="CONSERVED PROTEIN, WITH A WEAK D-GALACTARATE DEHYDRATASE/ALTRONATE HYDROLASE DOMAIN"/>
    <property type="match status" value="1"/>
</dbReference>
<dbReference type="Proteomes" id="UP000198597">
    <property type="component" value="Unassembled WGS sequence"/>
</dbReference>
<dbReference type="InterPro" id="IPR012547">
    <property type="entry name" value="PDDEXK_9"/>
</dbReference>
<accession>A0A1H0W6E8</accession>
<protein>
    <submittedName>
        <fullName evidence="2">PD-(D/E)XK nuclease superfamily protein</fullName>
    </submittedName>
</protein>
<keyword evidence="3" id="KW-1185">Reference proteome</keyword>
<gene>
    <name evidence="2" type="ORF">SAMN04488529_1361</name>
</gene>
<dbReference type="InterPro" id="IPR027417">
    <property type="entry name" value="P-loop_NTPase"/>
</dbReference>
<dbReference type="AlphaFoldDB" id="A0A1H0W6E8"/>
<dbReference type="InterPro" id="IPR018631">
    <property type="entry name" value="AAA-ATPase-like_dom"/>
</dbReference>
<feature type="domain" description="AAA-ATPase-like" evidence="1">
    <location>
        <begin position="45"/>
        <end position="230"/>
    </location>
</feature>
<evidence type="ECO:0000313" key="2">
    <source>
        <dbReference type="EMBL" id="SDP86307.1"/>
    </source>
</evidence>
<evidence type="ECO:0000259" key="1">
    <source>
        <dbReference type="Pfam" id="PF09820"/>
    </source>
</evidence>
<dbReference type="Pfam" id="PF09820">
    <property type="entry name" value="AAA-ATPase_like"/>
    <property type="match status" value="1"/>
</dbReference>
<dbReference type="Gene3D" id="3.40.50.300">
    <property type="entry name" value="P-loop containing nucleotide triphosphate hydrolases"/>
    <property type="match status" value="1"/>
</dbReference>
<name>A0A1H0W6E8_9CLOT</name>
<sequence>MINGDLQWGGRKYALLIDKLIINMGVRNVAIYLNTNKPLENYIELFDEKYFVDKSEIIALLNDRISTKGKYVCITRPRRFGKSSVAHMLGAYYSKSVESKDIFDSLKISKACGYNDNLNKYNVINISFNDISEIGNSYEDYIKMIRETLKKDIVEKYPHINPNDYFNLSTMIRDTCDKFIFIFDEWDYIFNNNLFVENQNDFLEFLRNLLKDQPYVALCYMTGVLPIKKYSSGSALNMFDEFTFLRDRIFGQYFGFTEEEVLKLCENGEMDFKELENWYNGYTTAKGIKVYNPRSVVKALENENCESYWTNTGAMDEVAVYLKYNTLEIRDDVIEMVSGQEIDIIIKEEFRAGQDAPKTKKEIYSAMIILGFLSYYDGYLKIPNKELLLEFEKALADESFGYVSEIVENSRKMLKATVKGDIETIIEILHDVHNSEIPILKYNDENSLSCVVNMAYLSARDTYRIEREEKSGKGYTDFSFHPLRKNDIPFIVELKKDDTPENAIKQIREKEYVQKFRKEYKDRKVLAVGICYNSETKEHSCIIEDLNIHPKGYA</sequence>
<proteinExistence type="predicted"/>
<dbReference type="PANTHER" id="PTHR34825:SF1">
    <property type="entry name" value="AAA-ATPASE-LIKE DOMAIN-CONTAINING PROTEIN"/>
    <property type="match status" value="1"/>
</dbReference>
<dbReference type="SUPFAM" id="SSF52540">
    <property type="entry name" value="P-loop containing nucleoside triphosphate hydrolases"/>
    <property type="match status" value="1"/>
</dbReference>
<dbReference type="EMBL" id="FNJM01000036">
    <property type="protein sequence ID" value="SDP86307.1"/>
    <property type="molecule type" value="Genomic_DNA"/>
</dbReference>
<dbReference type="STRING" id="94869.SAMN04488529_1361"/>